<protein>
    <recommendedName>
        <fullName evidence="15">G domain-containing protein</fullName>
    </recommendedName>
</protein>
<dbReference type="RefSeq" id="XP_007766286.1">
    <property type="nucleotide sequence ID" value="XM_007768096.1"/>
</dbReference>
<gene>
    <name evidence="16" type="ORF">CONPUDRAFT_35267</name>
</gene>
<dbReference type="InterPro" id="IPR027417">
    <property type="entry name" value="P-loop_NTPase"/>
</dbReference>
<sequence>NVVLCGETGVGKSALVNLVVGKPVAETSCDADGCTQDAQHYDISLDGRRIRLHDTAGLNEPTLELAGYLDAVGKAQRLLINLERSGGISLLVFCMRAGRITASGQKVYRLFESVMCERRVPVAIAVTHLESEGRLEDWWARNEK</sequence>
<keyword evidence="3" id="KW-0813">Transport</keyword>
<evidence type="ECO:0000256" key="7">
    <source>
        <dbReference type="ARBA" id="ARBA00022723"/>
    </source>
</evidence>
<dbReference type="Pfam" id="PF01926">
    <property type="entry name" value="MMR_HSR1"/>
    <property type="match status" value="1"/>
</dbReference>
<evidence type="ECO:0000256" key="14">
    <source>
        <dbReference type="ARBA" id="ARBA00024013"/>
    </source>
</evidence>
<dbReference type="GO" id="GO:0015031">
    <property type="term" value="P:protein transport"/>
    <property type="evidence" value="ECO:0007669"/>
    <property type="project" value="UniProtKB-KW"/>
</dbReference>
<dbReference type="SUPFAM" id="SSF52540">
    <property type="entry name" value="P-loop containing nucleoside triphosphate hydrolases"/>
    <property type="match status" value="1"/>
</dbReference>
<evidence type="ECO:0000256" key="8">
    <source>
        <dbReference type="ARBA" id="ARBA00022801"/>
    </source>
</evidence>
<dbReference type="AlphaFoldDB" id="A0A5M3MUL3"/>
<evidence type="ECO:0000256" key="9">
    <source>
        <dbReference type="ARBA" id="ARBA00022805"/>
    </source>
</evidence>
<dbReference type="InterPro" id="IPR045058">
    <property type="entry name" value="GIMA/IAN/Toc"/>
</dbReference>
<evidence type="ECO:0000256" key="3">
    <source>
        <dbReference type="ARBA" id="ARBA00022448"/>
    </source>
</evidence>
<dbReference type="GO" id="GO:0005525">
    <property type="term" value="F:GTP binding"/>
    <property type="evidence" value="ECO:0007669"/>
    <property type="project" value="InterPro"/>
</dbReference>
<dbReference type="GO" id="GO:0046872">
    <property type="term" value="F:metal ion binding"/>
    <property type="evidence" value="ECO:0007669"/>
    <property type="project" value="UniProtKB-KW"/>
</dbReference>
<evidence type="ECO:0000259" key="15">
    <source>
        <dbReference type="Pfam" id="PF01926"/>
    </source>
</evidence>
<dbReference type="GO" id="GO:0016020">
    <property type="term" value="C:membrane"/>
    <property type="evidence" value="ECO:0007669"/>
    <property type="project" value="UniProtKB-SubCell"/>
</dbReference>
<dbReference type="GO" id="GO:0016787">
    <property type="term" value="F:hydrolase activity"/>
    <property type="evidence" value="ECO:0007669"/>
    <property type="project" value="UniProtKB-KW"/>
</dbReference>
<dbReference type="PROSITE" id="PS00675">
    <property type="entry name" value="SIGMA54_INTERACT_1"/>
    <property type="match status" value="1"/>
</dbReference>
<evidence type="ECO:0000313" key="16">
    <source>
        <dbReference type="EMBL" id="EIW82868.1"/>
    </source>
</evidence>
<keyword evidence="4" id="KW-0150">Chloroplast</keyword>
<keyword evidence="5" id="KW-0934">Plastid</keyword>
<reference evidence="17" key="1">
    <citation type="journal article" date="2012" name="Science">
        <title>The Paleozoic origin of enzymatic lignin decomposition reconstructed from 31 fungal genomes.</title>
        <authorList>
            <person name="Floudas D."/>
            <person name="Binder M."/>
            <person name="Riley R."/>
            <person name="Barry K."/>
            <person name="Blanchette R.A."/>
            <person name="Henrissat B."/>
            <person name="Martinez A.T."/>
            <person name="Otillar R."/>
            <person name="Spatafora J.W."/>
            <person name="Yadav J.S."/>
            <person name="Aerts A."/>
            <person name="Benoit I."/>
            <person name="Boyd A."/>
            <person name="Carlson A."/>
            <person name="Copeland A."/>
            <person name="Coutinho P.M."/>
            <person name="de Vries R.P."/>
            <person name="Ferreira P."/>
            <person name="Findley K."/>
            <person name="Foster B."/>
            <person name="Gaskell J."/>
            <person name="Glotzer D."/>
            <person name="Gorecki P."/>
            <person name="Heitman J."/>
            <person name="Hesse C."/>
            <person name="Hori C."/>
            <person name="Igarashi K."/>
            <person name="Jurgens J.A."/>
            <person name="Kallen N."/>
            <person name="Kersten P."/>
            <person name="Kohler A."/>
            <person name="Kuees U."/>
            <person name="Kumar T.K.A."/>
            <person name="Kuo A."/>
            <person name="LaButti K."/>
            <person name="Larrondo L.F."/>
            <person name="Lindquist E."/>
            <person name="Ling A."/>
            <person name="Lombard V."/>
            <person name="Lucas S."/>
            <person name="Lundell T."/>
            <person name="Martin R."/>
            <person name="McLaughlin D.J."/>
            <person name="Morgenstern I."/>
            <person name="Morin E."/>
            <person name="Murat C."/>
            <person name="Nagy L.G."/>
            <person name="Nolan M."/>
            <person name="Ohm R.A."/>
            <person name="Patyshakuliyeva A."/>
            <person name="Rokas A."/>
            <person name="Ruiz-Duenas F.J."/>
            <person name="Sabat G."/>
            <person name="Salamov A."/>
            <person name="Samejima M."/>
            <person name="Schmutz J."/>
            <person name="Slot J.C."/>
            <person name="St John F."/>
            <person name="Stenlid J."/>
            <person name="Sun H."/>
            <person name="Sun S."/>
            <person name="Syed K."/>
            <person name="Tsang A."/>
            <person name="Wiebenga A."/>
            <person name="Young D."/>
            <person name="Pisabarro A."/>
            <person name="Eastwood D.C."/>
            <person name="Martin F."/>
            <person name="Cullen D."/>
            <person name="Grigoriev I.V."/>
            <person name="Hibbett D.S."/>
        </authorList>
    </citation>
    <scope>NUCLEOTIDE SEQUENCE [LARGE SCALE GENOMIC DNA]</scope>
    <source>
        <strain evidence="17">RWD-64-598 SS2</strain>
    </source>
</reference>
<dbReference type="PANTHER" id="PTHR10903:SF135">
    <property type="entry name" value="TRANSLOCASE OF CHLOROPLAST 120, CHLOROPLASTIC-RELATED"/>
    <property type="match status" value="1"/>
</dbReference>
<comment type="subcellular location">
    <subcellularLocation>
        <location evidence="2">Membrane</location>
        <topology evidence="2">Single-pass membrane protein</topology>
    </subcellularLocation>
    <subcellularLocation>
        <location evidence="14">Plastid</location>
        <location evidence="14">Chloroplast outer membrane</location>
    </subcellularLocation>
</comment>
<dbReference type="EMBL" id="JH711576">
    <property type="protein sequence ID" value="EIW82868.1"/>
    <property type="molecule type" value="Genomic_DNA"/>
</dbReference>
<dbReference type="InterPro" id="IPR025662">
    <property type="entry name" value="Sigma_54_int_dom_ATP-bd_1"/>
</dbReference>
<evidence type="ECO:0000256" key="13">
    <source>
        <dbReference type="ARBA" id="ARBA00023136"/>
    </source>
</evidence>
<feature type="domain" description="G" evidence="15">
    <location>
        <begin position="1"/>
        <end position="96"/>
    </location>
</feature>
<keyword evidence="7" id="KW-0479">Metal-binding</keyword>
<comment type="caution">
    <text evidence="16">The sequence shown here is derived from an EMBL/GenBank/DDBJ whole genome shotgun (WGS) entry which is preliminary data.</text>
</comment>
<dbReference type="Proteomes" id="UP000053558">
    <property type="component" value="Unassembled WGS sequence"/>
</dbReference>
<name>A0A5M3MUL3_CONPW</name>
<keyword evidence="9" id="KW-1002">Plastid outer membrane</keyword>
<comment type="cofactor">
    <cofactor evidence="1">
        <name>Mg(2+)</name>
        <dbReference type="ChEBI" id="CHEBI:18420"/>
    </cofactor>
</comment>
<evidence type="ECO:0000256" key="2">
    <source>
        <dbReference type="ARBA" id="ARBA00004167"/>
    </source>
</evidence>
<accession>A0A5M3MUL3</accession>
<evidence type="ECO:0000256" key="12">
    <source>
        <dbReference type="ARBA" id="ARBA00022989"/>
    </source>
</evidence>
<evidence type="ECO:0000256" key="10">
    <source>
        <dbReference type="ARBA" id="ARBA00022842"/>
    </source>
</evidence>
<evidence type="ECO:0000256" key="4">
    <source>
        <dbReference type="ARBA" id="ARBA00022528"/>
    </source>
</evidence>
<dbReference type="Gene3D" id="3.40.50.300">
    <property type="entry name" value="P-loop containing nucleotide triphosphate hydrolases"/>
    <property type="match status" value="1"/>
</dbReference>
<dbReference type="KEGG" id="cput:CONPUDRAFT_35267"/>
<keyword evidence="8" id="KW-0378">Hydrolase</keyword>
<dbReference type="CDD" id="cd00882">
    <property type="entry name" value="Ras_like_GTPase"/>
    <property type="match status" value="1"/>
</dbReference>
<evidence type="ECO:0000313" key="17">
    <source>
        <dbReference type="Proteomes" id="UP000053558"/>
    </source>
</evidence>
<keyword evidence="12" id="KW-1133">Transmembrane helix</keyword>
<proteinExistence type="predicted"/>
<keyword evidence="11" id="KW-0653">Protein transport</keyword>
<dbReference type="PANTHER" id="PTHR10903">
    <property type="entry name" value="GTPASE, IMAP FAMILY MEMBER-RELATED"/>
    <property type="match status" value="1"/>
</dbReference>
<evidence type="ECO:0000256" key="6">
    <source>
        <dbReference type="ARBA" id="ARBA00022692"/>
    </source>
</evidence>
<evidence type="ECO:0000256" key="1">
    <source>
        <dbReference type="ARBA" id="ARBA00001946"/>
    </source>
</evidence>
<keyword evidence="6" id="KW-0812">Transmembrane</keyword>
<keyword evidence="17" id="KW-1185">Reference proteome</keyword>
<keyword evidence="13" id="KW-0472">Membrane</keyword>
<dbReference type="OrthoDB" id="8954335at2759"/>
<dbReference type="GeneID" id="19206788"/>
<keyword evidence="10" id="KW-0460">Magnesium</keyword>
<feature type="non-terminal residue" evidence="16">
    <location>
        <position position="144"/>
    </location>
</feature>
<evidence type="ECO:0000256" key="11">
    <source>
        <dbReference type="ARBA" id="ARBA00022927"/>
    </source>
</evidence>
<feature type="non-terminal residue" evidence="16">
    <location>
        <position position="1"/>
    </location>
</feature>
<organism evidence="16 17">
    <name type="scientific">Coniophora puteana (strain RWD-64-598)</name>
    <name type="common">Brown rot fungus</name>
    <dbReference type="NCBI Taxonomy" id="741705"/>
    <lineage>
        <taxon>Eukaryota</taxon>
        <taxon>Fungi</taxon>
        <taxon>Dikarya</taxon>
        <taxon>Basidiomycota</taxon>
        <taxon>Agaricomycotina</taxon>
        <taxon>Agaricomycetes</taxon>
        <taxon>Agaricomycetidae</taxon>
        <taxon>Boletales</taxon>
        <taxon>Coniophorineae</taxon>
        <taxon>Coniophoraceae</taxon>
        <taxon>Coniophora</taxon>
    </lineage>
</organism>
<dbReference type="InterPro" id="IPR006073">
    <property type="entry name" value="GTP-bd"/>
</dbReference>
<evidence type="ECO:0000256" key="5">
    <source>
        <dbReference type="ARBA" id="ARBA00022640"/>
    </source>
</evidence>